<dbReference type="InterPro" id="IPR036412">
    <property type="entry name" value="HAD-like_sf"/>
</dbReference>
<reference evidence="2 3" key="1">
    <citation type="submission" date="2020-08" db="EMBL/GenBank/DDBJ databases">
        <title>Sequencing the genomes of 1000 actinobacteria strains.</title>
        <authorList>
            <person name="Klenk H.-P."/>
        </authorList>
    </citation>
    <scope>NUCLEOTIDE SEQUENCE [LARGE SCALE GENOMIC DNA]</scope>
    <source>
        <strain evidence="2 3">DSM 46659</strain>
    </source>
</reference>
<dbReference type="RefSeq" id="WP_343070701.1">
    <property type="nucleotide sequence ID" value="NZ_JACHDS010000001.1"/>
</dbReference>
<dbReference type="Gene3D" id="1.10.150.240">
    <property type="entry name" value="Putative phosphatase, domain 2"/>
    <property type="match status" value="1"/>
</dbReference>
<dbReference type="AlphaFoldDB" id="A0A7X0D7Y0"/>
<dbReference type="Gene3D" id="3.40.50.1000">
    <property type="entry name" value="HAD superfamily/HAD-like"/>
    <property type="match status" value="1"/>
</dbReference>
<dbReference type="InterPro" id="IPR006439">
    <property type="entry name" value="HAD-SF_hydro_IA"/>
</dbReference>
<dbReference type="NCBIfam" id="TIGR01493">
    <property type="entry name" value="HAD-SF-IA-v2"/>
    <property type="match status" value="1"/>
</dbReference>
<dbReference type="SFLD" id="SFLDG01129">
    <property type="entry name" value="C1.5:_HAD__Beta-PGM__Phosphata"/>
    <property type="match status" value="1"/>
</dbReference>
<proteinExistence type="predicted"/>
<dbReference type="InterPro" id="IPR023198">
    <property type="entry name" value="PGP-like_dom2"/>
</dbReference>
<comment type="caution">
    <text evidence="2">The sequence shown here is derived from an EMBL/GenBank/DDBJ whole genome shotgun (WGS) entry which is preliminary data.</text>
</comment>
<gene>
    <name evidence="2" type="ORF">HNR23_004875</name>
</gene>
<dbReference type="EMBL" id="JACHDS010000001">
    <property type="protein sequence ID" value="MBB6174815.1"/>
    <property type="molecule type" value="Genomic_DNA"/>
</dbReference>
<dbReference type="GO" id="GO:0018784">
    <property type="term" value="F:(S)-2-haloacid dehalogenase activity"/>
    <property type="evidence" value="ECO:0007669"/>
    <property type="project" value="UniProtKB-EC"/>
</dbReference>
<keyword evidence="1 2" id="KW-0378">Hydrolase</keyword>
<evidence type="ECO:0000313" key="2">
    <source>
        <dbReference type="EMBL" id="MBB6174815.1"/>
    </source>
</evidence>
<name>A0A7X0D7Y0_9ACTN</name>
<dbReference type="Pfam" id="PF00702">
    <property type="entry name" value="Hydrolase"/>
    <property type="match status" value="1"/>
</dbReference>
<organism evidence="2 3">
    <name type="scientific">Nocardiopsis mwathae</name>
    <dbReference type="NCBI Taxonomy" id="1472723"/>
    <lineage>
        <taxon>Bacteria</taxon>
        <taxon>Bacillati</taxon>
        <taxon>Actinomycetota</taxon>
        <taxon>Actinomycetes</taxon>
        <taxon>Streptosporangiales</taxon>
        <taxon>Nocardiopsidaceae</taxon>
        <taxon>Nocardiopsis</taxon>
    </lineage>
</organism>
<dbReference type="PANTHER" id="PTHR43316:SF3">
    <property type="entry name" value="HALOACID DEHALOGENASE, TYPE II (AFU_ORTHOLOGUE AFUA_2G07750)-RELATED"/>
    <property type="match status" value="1"/>
</dbReference>
<dbReference type="Proteomes" id="UP000546642">
    <property type="component" value="Unassembled WGS sequence"/>
</dbReference>
<accession>A0A7X0D7Y0</accession>
<protein>
    <submittedName>
        <fullName evidence="2">2-haloacid dehalogenase</fullName>
        <ecNumber evidence="2">3.8.1.2</ecNumber>
    </submittedName>
</protein>
<dbReference type="SFLD" id="SFLDS00003">
    <property type="entry name" value="Haloacid_Dehalogenase"/>
    <property type="match status" value="1"/>
</dbReference>
<sequence length="226" mass="24657">MTEARRPHVIAFDVMETLFPLQPLEWRFREAGIPRVLMYRWFAHVLRDAFALTAADGYRPFGDLARGALLDITGYQISAGAVESIVQALASLDVRPDADAAMRLARDSGARVVVLTNASEETGRSLLDRAGLTAYVEQVFSAAATRRFKPAPDLYHHAAAGCDVDPARLALVTAHAWDAHGAKRAGLTTGWSDHFEGRFPSVFDEPDATGQGLESVVGRLLELPEE</sequence>
<dbReference type="PANTHER" id="PTHR43316">
    <property type="entry name" value="HYDROLASE, HALOACID DELAHOGENASE-RELATED"/>
    <property type="match status" value="1"/>
</dbReference>
<keyword evidence="3" id="KW-1185">Reference proteome</keyword>
<dbReference type="EC" id="3.8.1.2" evidence="2"/>
<evidence type="ECO:0000256" key="1">
    <source>
        <dbReference type="ARBA" id="ARBA00022801"/>
    </source>
</evidence>
<dbReference type="InterPro" id="IPR051540">
    <property type="entry name" value="S-2-haloacid_dehalogenase"/>
</dbReference>
<dbReference type="PRINTS" id="PR00413">
    <property type="entry name" value="HADHALOGNASE"/>
</dbReference>
<evidence type="ECO:0000313" key="3">
    <source>
        <dbReference type="Proteomes" id="UP000546642"/>
    </source>
</evidence>
<dbReference type="SUPFAM" id="SSF56784">
    <property type="entry name" value="HAD-like"/>
    <property type="match status" value="1"/>
</dbReference>
<dbReference type="InterPro" id="IPR023214">
    <property type="entry name" value="HAD_sf"/>
</dbReference>